<gene>
    <name evidence="1" type="ORF">E2C01_087632</name>
</gene>
<dbReference type="Proteomes" id="UP000324222">
    <property type="component" value="Unassembled WGS sequence"/>
</dbReference>
<evidence type="ECO:0000313" key="1">
    <source>
        <dbReference type="EMBL" id="MPC92539.1"/>
    </source>
</evidence>
<proteinExistence type="predicted"/>
<comment type="caution">
    <text evidence="1">The sequence shown here is derived from an EMBL/GenBank/DDBJ whole genome shotgun (WGS) entry which is preliminary data.</text>
</comment>
<reference evidence="1 2" key="1">
    <citation type="submission" date="2019-05" db="EMBL/GenBank/DDBJ databases">
        <title>Another draft genome of Portunus trituberculatus and its Hox gene families provides insights of decapod evolution.</title>
        <authorList>
            <person name="Jeong J.-H."/>
            <person name="Song I."/>
            <person name="Kim S."/>
            <person name="Choi T."/>
            <person name="Kim D."/>
            <person name="Ryu S."/>
            <person name="Kim W."/>
        </authorList>
    </citation>
    <scope>NUCLEOTIDE SEQUENCE [LARGE SCALE GENOMIC DNA]</scope>
    <source>
        <tissue evidence="1">Muscle</tissue>
    </source>
</reference>
<dbReference type="EMBL" id="VSRR010091624">
    <property type="protein sequence ID" value="MPC92539.1"/>
    <property type="molecule type" value="Genomic_DNA"/>
</dbReference>
<name>A0A5B7JC79_PORTR</name>
<accession>A0A5B7JC79</accession>
<evidence type="ECO:0000313" key="2">
    <source>
        <dbReference type="Proteomes" id="UP000324222"/>
    </source>
</evidence>
<organism evidence="1 2">
    <name type="scientific">Portunus trituberculatus</name>
    <name type="common">Swimming crab</name>
    <name type="synonym">Neptunus trituberculatus</name>
    <dbReference type="NCBI Taxonomy" id="210409"/>
    <lineage>
        <taxon>Eukaryota</taxon>
        <taxon>Metazoa</taxon>
        <taxon>Ecdysozoa</taxon>
        <taxon>Arthropoda</taxon>
        <taxon>Crustacea</taxon>
        <taxon>Multicrustacea</taxon>
        <taxon>Malacostraca</taxon>
        <taxon>Eumalacostraca</taxon>
        <taxon>Eucarida</taxon>
        <taxon>Decapoda</taxon>
        <taxon>Pleocyemata</taxon>
        <taxon>Brachyura</taxon>
        <taxon>Eubrachyura</taxon>
        <taxon>Portunoidea</taxon>
        <taxon>Portunidae</taxon>
        <taxon>Portuninae</taxon>
        <taxon>Portunus</taxon>
    </lineage>
</organism>
<keyword evidence="2" id="KW-1185">Reference proteome</keyword>
<sequence length="15" mass="1621">MLVLLIPPPMSPCIP</sequence>
<protein>
    <submittedName>
        <fullName evidence="1">Uncharacterized protein</fullName>
    </submittedName>
</protein>